<dbReference type="RefSeq" id="WP_091274587.1">
    <property type="nucleotide sequence ID" value="NZ_FNDK01000016.1"/>
</dbReference>
<evidence type="ECO:0000313" key="1">
    <source>
        <dbReference type="EMBL" id="SDH96597.1"/>
    </source>
</evidence>
<evidence type="ECO:0000313" key="2">
    <source>
        <dbReference type="Proteomes" id="UP000199163"/>
    </source>
</evidence>
<dbReference type="AlphaFoldDB" id="A0A1G8GQF5"/>
<protein>
    <submittedName>
        <fullName evidence="1">Uncharacterized protein</fullName>
    </submittedName>
</protein>
<gene>
    <name evidence="1" type="ORF">SAMN05192534_11679</name>
</gene>
<keyword evidence="2" id="KW-1185">Reference proteome</keyword>
<organism evidence="1 2">
    <name type="scientific">Alteribacillus persepolensis</name>
    <dbReference type="NCBI Taxonomy" id="568899"/>
    <lineage>
        <taxon>Bacteria</taxon>
        <taxon>Bacillati</taxon>
        <taxon>Bacillota</taxon>
        <taxon>Bacilli</taxon>
        <taxon>Bacillales</taxon>
        <taxon>Bacillaceae</taxon>
        <taxon>Alteribacillus</taxon>
    </lineage>
</organism>
<dbReference type="EMBL" id="FNDK01000016">
    <property type="protein sequence ID" value="SDH96597.1"/>
    <property type="molecule type" value="Genomic_DNA"/>
</dbReference>
<accession>A0A1G8GQF5</accession>
<dbReference type="OrthoDB" id="2614902at2"/>
<sequence>MSKKNVSRCAIPVRNNKRYVYVKMKNNNVQQKPRKLTIKAYDKDSETKEALPIYYNDQLIETDTLAFEEEKIYKIDVANVKRKVVFEATQFKGGSGMSVSSKNKGAVNAEIGIK</sequence>
<proteinExistence type="predicted"/>
<reference evidence="1 2" key="1">
    <citation type="submission" date="2016-10" db="EMBL/GenBank/DDBJ databases">
        <authorList>
            <person name="de Groot N.N."/>
        </authorList>
    </citation>
    <scope>NUCLEOTIDE SEQUENCE [LARGE SCALE GENOMIC DNA]</scope>
    <source>
        <strain evidence="1 2">DSM 21632</strain>
    </source>
</reference>
<name>A0A1G8GQF5_9BACI</name>
<dbReference type="Proteomes" id="UP000199163">
    <property type="component" value="Unassembled WGS sequence"/>
</dbReference>